<accession>A0A261Y7F7</accession>
<evidence type="ECO:0000313" key="2">
    <source>
        <dbReference type="EMBL" id="OZJ06414.1"/>
    </source>
</evidence>
<dbReference type="PANTHER" id="PTHR14187:SF5">
    <property type="entry name" value="HEAT SHOCK 70 KDA PROTEIN 12A"/>
    <property type="match status" value="1"/>
</dbReference>
<evidence type="ECO:0000313" key="3">
    <source>
        <dbReference type="Proteomes" id="UP000242875"/>
    </source>
</evidence>
<feature type="compositionally biased region" description="Polar residues" evidence="1">
    <location>
        <begin position="586"/>
        <end position="597"/>
    </location>
</feature>
<dbReference type="CDD" id="cd10229">
    <property type="entry name" value="ASKHA_NBD_HSP70_HSPA12"/>
    <property type="match status" value="1"/>
</dbReference>
<feature type="compositionally biased region" description="Polar residues" evidence="1">
    <location>
        <begin position="711"/>
        <end position="727"/>
    </location>
</feature>
<dbReference type="OrthoDB" id="2963168at2759"/>
<comment type="caution">
    <text evidence="2">The sequence shown here is derived from an EMBL/GenBank/DDBJ whole genome shotgun (WGS) entry which is preliminary data.</text>
</comment>
<dbReference type="Gene3D" id="3.30.420.40">
    <property type="match status" value="1"/>
</dbReference>
<feature type="region of interest" description="Disordered" evidence="1">
    <location>
        <begin position="708"/>
        <end position="763"/>
    </location>
</feature>
<feature type="compositionally biased region" description="Gly residues" evidence="1">
    <location>
        <begin position="650"/>
        <end position="661"/>
    </location>
</feature>
<gene>
    <name evidence="2" type="ORF">BZG36_00543</name>
</gene>
<name>A0A261Y7F7_9FUNG</name>
<feature type="compositionally biased region" description="Low complexity" evidence="1">
    <location>
        <begin position="618"/>
        <end position="636"/>
    </location>
</feature>
<dbReference type="EMBL" id="MVBO01000003">
    <property type="protein sequence ID" value="OZJ06414.1"/>
    <property type="molecule type" value="Genomic_DNA"/>
</dbReference>
<proteinExistence type="predicted"/>
<feature type="compositionally biased region" description="Gly residues" evidence="1">
    <location>
        <begin position="752"/>
        <end position="763"/>
    </location>
</feature>
<dbReference type="PANTHER" id="PTHR14187">
    <property type="entry name" value="ALPHA KINASE/ELONGATION FACTOR 2 KINASE"/>
    <property type="match status" value="1"/>
</dbReference>
<protein>
    <submittedName>
        <fullName evidence="2">Uncharacterized protein</fullName>
    </submittedName>
</protein>
<keyword evidence="3" id="KW-1185">Reference proteome</keyword>
<feature type="region of interest" description="Disordered" evidence="1">
    <location>
        <begin position="579"/>
        <end position="678"/>
    </location>
</feature>
<reference evidence="2 3" key="1">
    <citation type="journal article" date="2017" name="Mycologia">
        <title>Bifiguratus adelaidae, gen. et sp. nov., a new member of Mucoromycotina in endophytic and soil-dwelling habitats.</title>
        <authorList>
            <person name="Torres-Cruz T.J."/>
            <person name="Billingsley Tobias T.L."/>
            <person name="Almatruk M."/>
            <person name="Hesse C."/>
            <person name="Kuske C.R."/>
            <person name="Desiro A."/>
            <person name="Benucci G.M."/>
            <person name="Bonito G."/>
            <person name="Stajich J.E."/>
            <person name="Dunlap C."/>
            <person name="Arnold A.E."/>
            <person name="Porras-Alfaro A."/>
        </authorList>
    </citation>
    <scope>NUCLEOTIDE SEQUENCE [LARGE SCALE GENOMIC DNA]</scope>
    <source>
        <strain evidence="2 3">AZ0501</strain>
    </source>
</reference>
<organism evidence="2 3">
    <name type="scientific">Bifiguratus adelaidae</name>
    <dbReference type="NCBI Taxonomy" id="1938954"/>
    <lineage>
        <taxon>Eukaryota</taxon>
        <taxon>Fungi</taxon>
        <taxon>Fungi incertae sedis</taxon>
        <taxon>Mucoromycota</taxon>
        <taxon>Mucoromycotina</taxon>
        <taxon>Endogonomycetes</taxon>
        <taxon>Endogonales</taxon>
        <taxon>Endogonales incertae sedis</taxon>
        <taxon>Bifiguratus</taxon>
    </lineage>
</organism>
<feature type="compositionally biased region" description="Low complexity" evidence="1">
    <location>
        <begin position="662"/>
        <end position="675"/>
    </location>
</feature>
<sequence length="763" mass="83513">MSYSESAARTLADYPVVIGIDFGTTFSGCCYAFAQNEEIIDITKWPRQNNNVYPKTPTLLMYRKNSKEVIDWGHGARRSAFRPNTADCILLSKFKLYLDENLRLNPLPSGLNVVEVIADYLRAFHQHVCNELAKGFAGNYDPSKFRYCLTVPAMWSDRAKTAMRQAAQLSGMISPQDPADRLMLISEPEAAALYCQKKTEHFNLGPGERFMICDAGGGTVDLIVFEIAEGGAGTGYGVGLGKNRTLKEVTKGHGGSCGSGFLDERMRDFLKRKLQYHVGRIPESAFENVMENFVDLIKPEFDGYEDHFLQLPASMGLGDLTVDEIGLENGVLHLPAEELRAEVFEPVIQQVLALIEGQLQQSPNLSAIFLVGGFGQSNYLFRRVEETFGSRVGKIGVPPRGELAVVRGAVYFGLHPNVVTERVSRRTYGIETRMRYVPGLDPIEYSVVGADNRLFCRQRFSVYVKKGESVKVNECISKNFVIAYPNDTDSDLFAYDGDETPPRLTTHPEVKKVASFPIKMPVLPSVKHGDKVDLQIRMYFGLTEIRIECQVADKQFSFTSAFDAVDSFNHANHLGGSMNGSMSGSQTSLTAPSYVSNPQTPQQIPSQPPTGYHQQGGYPYAAVPAPAPQPNANAYYGGQPGQQHGAYQQPGGGSPYVGGAGRPSSQPQPSPQVQSAHAYGGGYYANQSQAGQQPQQAYYQPYPAGVIHGHANQSPGQGYSNYTSGSMPPSAAYQGYPPQNYGQSDYRTGGQPAQGGAGSYRRQ</sequence>
<dbReference type="SUPFAM" id="SSF53067">
    <property type="entry name" value="Actin-like ATPase domain"/>
    <property type="match status" value="2"/>
</dbReference>
<dbReference type="InterPro" id="IPR043129">
    <property type="entry name" value="ATPase_NBD"/>
</dbReference>
<evidence type="ECO:0000256" key="1">
    <source>
        <dbReference type="SAM" id="MobiDB-lite"/>
    </source>
</evidence>
<dbReference type="Proteomes" id="UP000242875">
    <property type="component" value="Unassembled WGS sequence"/>
</dbReference>
<dbReference type="AlphaFoldDB" id="A0A261Y7F7"/>